<reference evidence="1" key="1">
    <citation type="submission" date="2016-12" db="EMBL/GenBank/DDBJ databases">
        <authorList>
            <person name="Moulin L."/>
        </authorList>
    </citation>
    <scope>NUCLEOTIDE SEQUENCE [LARGE SCALE GENOMIC DNA]</scope>
    <source>
        <strain evidence="1">STM 7183</strain>
    </source>
</reference>
<accession>A0A1N7STX4</accession>
<gene>
    <name evidence="1" type="ORF">BN2476_960082</name>
</gene>
<evidence type="ECO:0000313" key="1">
    <source>
        <dbReference type="EMBL" id="SIT50931.1"/>
    </source>
</evidence>
<dbReference type="EMBL" id="CYGY02000096">
    <property type="protein sequence ID" value="SIT50931.1"/>
    <property type="molecule type" value="Genomic_DNA"/>
</dbReference>
<evidence type="ECO:0000313" key="2">
    <source>
        <dbReference type="Proteomes" id="UP000195569"/>
    </source>
</evidence>
<sequence>MLVTVEGKQRLFAYSIRRFIAARAVELNLEDGDEARQCAKRHFLKTTSRMAETSK</sequence>
<organism evidence="1 2">
    <name type="scientific">Paraburkholderia piptadeniae</name>
    <dbReference type="NCBI Taxonomy" id="1701573"/>
    <lineage>
        <taxon>Bacteria</taxon>
        <taxon>Pseudomonadati</taxon>
        <taxon>Pseudomonadota</taxon>
        <taxon>Betaproteobacteria</taxon>
        <taxon>Burkholderiales</taxon>
        <taxon>Burkholderiaceae</taxon>
        <taxon>Paraburkholderia</taxon>
    </lineage>
</organism>
<name>A0A1N7STX4_9BURK</name>
<dbReference type="AlphaFoldDB" id="A0A1N7STX4"/>
<comment type="caution">
    <text evidence="1">The sequence shown here is derived from an EMBL/GenBank/DDBJ whole genome shotgun (WGS) entry which is preliminary data.</text>
</comment>
<protein>
    <submittedName>
        <fullName evidence="1">Uncharacterized protein</fullName>
    </submittedName>
</protein>
<dbReference type="Proteomes" id="UP000195569">
    <property type="component" value="Unassembled WGS sequence"/>
</dbReference>
<keyword evidence="2" id="KW-1185">Reference proteome</keyword>
<proteinExistence type="predicted"/>